<evidence type="ECO:0000313" key="4">
    <source>
        <dbReference type="Proteomes" id="UP000038010"/>
    </source>
</evidence>
<protein>
    <recommendedName>
        <fullName evidence="5">NIMA-interacting protein TinC</fullName>
    </recommendedName>
</protein>
<feature type="compositionally biased region" description="Gly residues" evidence="1">
    <location>
        <begin position="1047"/>
        <end position="1076"/>
    </location>
</feature>
<feature type="compositionally biased region" description="Gly residues" evidence="1">
    <location>
        <begin position="953"/>
        <end position="974"/>
    </location>
</feature>
<feature type="compositionally biased region" description="Basic and acidic residues" evidence="1">
    <location>
        <begin position="840"/>
        <end position="852"/>
    </location>
</feature>
<feature type="compositionally biased region" description="Polar residues" evidence="1">
    <location>
        <begin position="662"/>
        <end position="677"/>
    </location>
</feature>
<evidence type="ECO:0000256" key="1">
    <source>
        <dbReference type="SAM" id="MobiDB-lite"/>
    </source>
</evidence>
<accession>A0A0N0NL40</accession>
<evidence type="ECO:0000313" key="3">
    <source>
        <dbReference type="EMBL" id="KPI38738.1"/>
    </source>
</evidence>
<dbReference type="GeneID" id="28737904"/>
<dbReference type="Proteomes" id="UP000038010">
    <property type="component" value="Unassembled WGS sequence"/>
</dbReference>
<feature type="chain" id="PRO_5005856724" description="NIMA-interacting protein TinC" evidence="2">
    <location>
        <begin position="26"/>
        <end position="1076"/>
    </location>
</feature>
<feature type="region of interest" description="Disordered" evidence="1">
    <location>
        <begin position="530"/>
        <end position="586"/>
    </location>
</feature>
<dbReference type="STRING" id="1664694.A0A0N0NL40"/>
<sequence>MAFSHGEIFLLLAIGLTFLARPAAAFGAGNIASLSKVEGVNWRHGDIEDIILTLAAAKSMSGKKFSKLDIKRIYFGNWLRDYSQAVDVGTVKYVSAEAIRILLWVLGFMSFGYGTGEFEVTTERLGCYRPEEHIDNPKDYAENQDARQYDRRLRGPVDERRELAINQDTGLKNYIASENMGIDTSAALVRNLFGRAIDLGRRYGRNKNKADLYEALRLIGTGCHCLEDYSAHSNYVELALIEMGERDVFPHTGRDTTVRLRGARNEVYPIVTGTFGGTDFLHSVCGEFGDKATQSEMQELEGALDNAENSDGSVLRDLLSKIPSSLFGGKDEANKVDELQQNAQAHQMQNTKISPHLPIIQWHDEVMQGLTETIENIPILPDLIENVQDEINKFVFSLLAPYVLPVIRQIKNELETGSSEIIQSSKQQQHIVFNDDRSSDPTHSMLSKDHFSNVLNEPAGRVASATVKWVVPQLIEAWDNERADIPRILDRIINGVLHHPALRDQGGDASEGRRIMFGVVEQWWRQKDEREKDGLRRQLSRRGVENGDNHKEGVHDHGHGSYRPQGQRFGIAGVTGGKSGGQSSYPITQAFGAVEGLVEGKPQQYGNRPGNETSDKIGKAAGEAVGGGFLGNIVGGLASAVGADMLGGGLNQKKETYKRESYGSQGQHTETFTQVGQSGDRYGQAQYSRTDEPSGGRSEQYSRYEQRPGGAEVHTEQRDQYGQYREETKTYTSQTSSYGRSEYSSGGGYGSRKDDDSDEEKRRKKEKKRQEQQSYGGRRDDSDDDKRGKYGSSGYGSHKKDDSDDEKRNKYGSSGYGSRKKDDSDDDDKRGKYGSSGYGGRRDDDSDEEQRRKKEKKKYGSGNKSDDSDDEKKRYKQQQSSGYGQQQQYGSGGASYSGGRRDDDDNRGSSYGRSEGYGSSQRQEFGASSGAYGGGRRGDDDNRGSYGRSEGYGSSGGGGYGSQQQSYGGGGGYGRDNDSSSYGGGRQEYSSGGYGQQESYGSQQQSYGSRQQIVPGGFEQEEQSYGQGGGYGRRNDDDDNNRQYGSGNQGYGGGGYGGSSGGYGDDSSGYGGRRYE</sequence>
<dbReference type="PANTHER" id="PTHR14905">
    <property type="entry name" value="NG37"/>
    <property type="match status" value="1"/>
</dbReference>
<reference evidence="3 4" key="1">
    <citation type="submission" date="2015-06" db="EMBL/GenBank/DDBJ databases">
        <title>Draft genome of the ant-associated black yeast Phialophora attae CBS 131958.</title>
        <authorList>
            <person name="Moreno L.F."/>
            <person name="Stielow B.J."/>
            <person name="de Hoog S."/>
            <person name="Vicente V.A."/>
            <person name="Weiss V.A."/>
            <person name="de Vries M."/>
            <person name="Cruz L.M."/>
            <person name="Souza E.M."/>
        </authorList>
    </citation>
    <scope>NUCLEOTIDE SEQUENCE [LARGE SCALE GENOMIC DNA]</scope>
    <source>
        <strain evidence="3 4">CBS 131958</strain>
    </source>
</reference>
<feature type="compositionally biased region" description="Low complexity" evidence="1">
    <location>
        <begin position="908"/>
        <end position="930"/>
    </location>
</feature>
<keyword evidence="4" id="KW-1185">Reference proteome</keyword>
<evidence type="ECO:0008006" key="5">
    <source>
        <dbReference type="Google" id="ProtNLM"/>
    </source>
</evidence>
<feature type="compositionally biased region" description="Low complexity" evidence="1">
    <location>
        <begin position="877"/>
        <end position="889"/>
    </location>
</feature>
<feature type="compositionally biased region" description="Basic and acidic residues" evidence="1">
    <location>
        <begin position="689"/>
        <end position="706"/>
    </location>
</feature>
<evidence type="ECO:0000256" key="2">
    <source>
        <dbReference type="SAM" id="SignalP"/>
    </source>
</evidence>
<feature type="compositionally biased region" description="Basic and acidic residues" evidence="1">
    <location>
        <begin position="530"/>
        <end position="559"/>
    </location>
</feature>
<comment type="caution">
    <text evidence="3">The sequence shown here is derived from an EMBL/GenBank/DDBJ whole genome shotgun (WGS) entry which is preliminary data.</text>
</comment>
<feature type="compositionally biased region" description="Basic and acidic residues" evidence="1">
    <location>
        <begin position="777"/>
        <end position="788"/>
    </location>
</feature>
<organism evidence="3 4">
    <name type="scientific">Cyphellophora attinorum</name>
    <dbReference type="NCBI Taxonomy" id="1664694"/>
    <lineage>
        <taxon>Eukaryota</taxon>
        <taxon>Fungi</taxon>
        <taxon>Dikarya</taxon>
        <taxon>Ascomycota</taxon>
        <taxon>Pezizomycotina</taxon>
        <taxon>Eurotiomycetes</taxon>
        <taxon>Chaetothyriomycetidae</taxon>
        <taxon>Chaetothyriales</taxon>
        <taxon>Cyphellophoraceae</taxon>
        <taxon>Cyphellophora</taxon>
    </lineage>
</organism>
<feature type="compositionally biased region" description="Basic and acidic residues" evidence="1">
    <location>
        <begin position="798"/>
        <end position="809"/>
    </location>
</feature>
<gene>
    <name evidence="3" type="ORF">AB675_5786</name>
</gene>
<dbReference type="RefSeq" id="XP_017998701.1">
    <property type="nucleotide sequence ID" value="XM_018146024.1"/>
</dbReference>
<feature type="compositionally biased region" description="Basic and acidic residues" evidence="1">
    <location>
        <begin position="713"/>
        <end position="729"/>
    </location>
</feature>
<name>A0A0N0NL40_9EURO</name>
<feature type="compositionally biased region" description="Low complexity" evidence="1">
    <location>
        <begin position="987"/>
        <end position="1018"/>
    </location>
</feature>
<keyword evidence="2" id="KW-0732">Signal</keyword>
<feature type="compositionally biased region" description="Basic and acidic residues" evidence="1">
    <location>
        <begin position="819"/>
        <end position="831"/>
    </location>
</feature>
<dbReference type="PANTHER" id="PTHR14905:SF11">
    <property type="entry name" value="TINC (EUROFUNG)"/>
    <property type="match status" value="1"/>
</dbReference>
<feature type="compositionally biased region" description="Basic and acidic residues" evidence="1">
    <location>
        <begin position="864"/>
        <end position="873"/>
    </location>
</feature>
<dbReference type="OrthoDB" id="2506204at2759"/>
<feature type="signal peptide" evidence="2">
    <location>
        <begin position="1"/>
        <end position="25"/>
    </location>
</feature>
<dbReference type="VEuPathDB" id="FungiDB:AB675_5786"/>
<feature type="compositionally biased region" description="Basic and acidic residues" evidence="1">
    <location>
        <begin position="751"/>
        <end position="761"/>
    </location>
</feature>
<dbReference type="EMBL" id="LFJN01000017">
    <property type="protein sequence ID" value="KPI38738.1"/>
    <property type="molecule type" value="Genomic_DNA"/>
</dbReference>
<dbReference type="InterPro" id="IPR052577">
    <property type="entry name" value="VWA7"/>
</dbReference>
<proteinExistence type="predicted"/>
<feature type="region of interest" description="Disordered" evidence="1">
    <location>
        <begin position="657"/>
        <end position="1076"/>
    </location>
</feature>
<dbReference type="AlphaFoldDB" id="A0A0N0NL40"/>
<dbReference type="Pfam" id="PF07217">
    <property type="entry name" value="Het-C"/>
    <property type="match status" value="1"/>
</dbReference>
<dbReference type="InterPro" id="IPR010816">
    <property type="entry name" value="Het-C"/>
</dbReference>